<gene>
    <name evidence="1" type="ORF">RchiOBHm_Chr5g0079191</name>
</gene>
<proteinExistence type="predicted"/>
<dbReference type="AlphaFoldDB" id="A0A2P6QMG3"/>
<evidence type="ECO:0000313" key="1">
    <source>
        <dbReference type="EMBL" id="PRQ35365.1"/>
    </source>
</evidence>
<protein>
    <submittedName>
        <fullName evidence="1">Uncharacterized protein</fullName>
    </submittedName>
</protein>
<comment type="caution">
    <text evidence="1">The sequence shown here is derived from an EMBL/GenBank/DDBJ whole genome shotgun (WGS) entry which is preliminary data.</text>
</comment>
<sequence>MPCRFSPTICATLRIDHMAVALSKTLKSPVVDTIQCLPQH</sequence>
<evidence type="ECO:0000313" key="2">
    <source>
        <dbReference type="Proteomes" id="UP000238479"/>
    </source>
</evidence>
<dbReference type="Proteomes" id="UP000238479">
    <property type="component" value="Chromosome 5"/>
</dbReference>
<organism evidence="1 2">
    <name type="scientific">Rosa chinensis</name>
    <name type="common">China rose</name>
    <dbReference type="NCBI Taxonomy" id="74649"/>
    <lineage>
        <taxon>Eukaryota</taxon>
        <taxon>Viridiplantae</taxon>
        <taxon>Streptophyta</taxon>
        <taxon>Embryophyta</taxon>
        <taxon>Tracheophyta</taxon>
        <taxon>Spermatophyta</taxon>
        <taxon>Magnoliopsida</taxon>
        <taxon>eudicotyledons</taxon>
        <taxon>Gunneridae</taxon>
        <taxon>Pentapetalae</taxon>
        <taxon>rosids</taxon>
        <taxon>fabids</taxon>
        <taxon>Rosales</taxon>
        <taxon>Rosaceae</taxon>
        <taxon>Rosoideae</taxon>
        <taxon>Rosoideae incertae sedis</taxon>
        <taxon>Rosa</taxon>
    </lineage>
</organism>
<reference evidence="1 2" key="1">
    <citation type="journal article" date="2018" name="Nat. Genet.">
        <title>The Rosa genome provides new insights in the design of modern roses.</title>
        <authorList>
            <person name="Bendahmane M."/>
        </authorList>
    </citation>
    <scope>NUCLEOTIDE SEQUENCE [LARGE SCALE GENOMIC DNA]</scope>
    <source>
        <strain evidence="2">cv. Old Blush</strain>
    </source>
</reference>
<keyword evidence="2" id="KW-1185">Reference proteome</keyword>
<name>A0A2P6QMG3_ROSCH</name>
<dbReference type="STRING" id="74649.A0A2P6QMG3"/>
<dbReference type="Gramene" id="PRQ35365">
    <property type="protein sequence ID" value="PRQ35365"/>
    <property type="gene ID" value="RchiOBHm_Chr5g0079191"/>
</dbReference>
<accession>A0A2P6QMG3</accession>
<dbReference type="EMBL" id="PDCK01000043">
    <property type="protein sequence ID" value="PRQ35365.1"/>
    <property type="molecule type" value="Genomic_DNA"/>
</dbReference>